<protein>
    <submittedName>
        <fullName evidence="2">GT2 family glycosyltransferase</fullName>
    </submittedName>
</protein>
<keyword evidence="3" id="KW-1185">Reference proteome</keyword>
<dbReference type="EMBL" id="CP053452">
    <property type="protein sequence ID" value="QJX00476.1"/>
    <property type="molecule type" value="Genomic_DNA"/>
</dbReference>
<dbReference type="AlphaFoldDB" id="A0A6M5Z312"/>
<dbReference type="Gene3D" id="3.90.550.10">
    <property type="entry name" value="Spore Coat Polysaccharide Biosynthesis Protein SpsA, Chain A"/>
    <property type="match status" value="1"/>
</dbReference>
<feature type="domain" description="Glycosyltransferase 2-like" evidence="1">
    <location>
        <begin position="4"/>
        <end position="109"/>
    </location>
</feature>
<dbReference type="InterPro" id="IPR001173">
    <property type="entry name" value="Glyco_trans_2-like"/>
</dbReference>
<proteinExistence type="predicted"/>
<name>A0A6M5Z312_9BACT</name>
<dbReference type="InterPro" id="IPR029044">
    <property type="entry name" value="Nucleotide-diphossugar_trans"/>
</dbReference>
<dbReference type="SUPFAM" id="SSF53448">
    <property type="entry name" value="Nucleotide-diphospho-sugar transferases"/>
    <property type="match status" value="1"/>
</dbReference>
<dbReference type="PANTHER" id="PTHR43685:SF2">
    <property type="entry name" value="GLYCOSYLTRANSFERASE 2-LIKE DOMAIN-CONTAINING PROTEIN"/>
    <property type="match status" value="1"/>
</dbReference>
<keyword evidence="2" id="KW-0808">Transferase</keyword>
<dbReference type="InterPro" id="IPR050834">
    <property type="entry name" value="Glycosyltransf_2"/>
</dbReference>
<dbReference type="Pfam" id="PF00535">
    <property type="entry name" value="Glycos_transf_2"/>
    <property type="match status" value="1"/>
</dbReference>
<gene>
    <name evidence="2" type="ORF">FTUN_8106</name>
</gene>
<dbReference type="CDD" id="cd04196">
    <property type="entry name" value="GT_2_like_d"/>
    <property type="match status" value="1"/>
</dbReference>
<evidence type="ECO:0000313" key="2">
    <source>
        <dbReference type="EMBL" id="QJX00476.1"/>
    </source>
</evidence>
<dbReference type="PANTHER" id="PTHR43685">
    <property type="entry name" value="GLYCOSYLTRANSFERASE"/>
    <property type="match status" value="1"/>
</dbReference>
<reference evidence="3" key="1">
    <citation type="submission" date="2020-05" db="EMBL/GenBank/DDBJ databases">
        <title>Frigoriglobus tundricola gen. nov., sp. nov., a psychrotolerant cellulolytic planctomycete of the family Gemmataceae with two divergent copies of 16S rRNA gene.</title>
        <authorList>
            <person name="Kulichevskaya I.S."/>
            <person name="Ivanova A.A."/>
            <person name="Naumoff D.G."/>
            <person name="Beletsky A.V."/>
            <person name="Rijpstra W.I.C."/>
            <person name="Sinninghe Damste J.S."/>
            <person name="Mardanov A.V."/>
            <person name="Ravin N.V."/>
            <person name="Dedysh S.N."/>
        </authorList>
    </citation>
    <scope>NUCLEOTIDE SEQUENCE [LARGE SCALE GENOMIC DNA]</scope>
    <source>
        <strain evidence="3">PL17</strain>
    </source>
</reference>
<dbReference type="Proteomes" id="UP000503447">
    <property type="component" value="Chromosome"/>
</dbReference>
<dbReference type="GO" id="GO:0016740">
    <property type="term" value="F:transferase activity"/>
    <property type="evidence" value="ECO:0007669"/>
    <property type="project" value="UniProtKB-KW"/>
</dbReference>
<sequence>MRLSVALCTYNGAAHLRAQLDSIAGQTRPPDELVVRDDRSSDATPAVLGAFAAAAPFPVRIAVNEVNLGSTRNFEGAIAACSGDVIFLCDQDDVWHPQKLARFEAAFRSAPGVGLVASDLEVVGPDLAPTGLRMWESLPFGPELQAEVEAGRGCRLLLRYNVVTGAAAAFRADLRDIVLPIPNCWVHDGWIAFLTAAIAPVRLVREPLTNYRQHSEQQIGTKPLSLSRQIAFARRRDAAYFDRLAEGFEAAAVRLAGIKDRLYDPLLIELTLRRAAHARVQQHMRTGSRVARVGPSVRELVRGNYHRFGHGLKAFAADLLL</sequence>
<organism evidence="2 3">
    <name type="scientific">Frigoriglobus tundricola</name>
    <dbReference type="NCBI Taxonomy" id="2774151"/>
    <lineage>
        <taxon>Bacteria</taxon>
        <taxon>Pseudomonadati</taxon>
        <taxon>Planctomycetota</taxon>
        <taxon>Planctomycetia</taxon>
        <taxon>Gemmatales</taxon>
        <taxon>Gemmataceae</taxon>
        <taxon>Frigoriglobus</taxon>
    </lineage>
</organism>
<accession>A0A6M5Z312</accession>
<dbReference type="KEGG" id="ftj:FTUN_8106"/>
<evidence type="ECO:0000313" key="3">
    <source>
        <dbReference type="Proteomes" id="UP000503447"/>
    </source>
</evidence>
<dbReference type="RefSeq" id="WP_171475213.1">
    <property type="nucleotide sequence ID" value="NZ_CP053452.2"/>
</dbReference>
<evidence type="ECO:0000259" key="1">
    <source>
        <dbReference type="Pfam" id="PF00535"/>
    </source>
</evidence>